<sequence>MTTKLKKLNLKGKSDQTIAKDTETWKKVVSGDADKIDAAKKAIDTAKDKIETASDYLNKANGYQTQSQAYDALESQIEDQEKALAKTKSSSKKKSIESKIKDLKKQKAAVATTMKKIASSAGYNKEMTAKTKAEANIKTEKKKISDLMAKKSKDSKKYSAYAKEKAARNAAKVKKQQKANSAKIKKTIAAAKKAGRINDHTYMGGQTAVYRADLKTSRVYLLGEADPSETNDQDVPVYAVDKGDTRTNYSVRSSKQLSGTYYLFGNSLEDCDTAYEILQGWARKGVEVVVRGFAKWAHCYLSSVGKTGYPAGNKSSMQLSITFTYSMKAKIASSKKKTKKKAKSSTTKSSGSKKTTKKTITMKSGMTYWYVSQKNGVSVSTLEKLNKWPATDIPVGAKVRYQ</sequence>
<keyword evidence="4" id="KW-1185">Reference proteome</keyword>
<dbReference type="Proteomes" id="UP000604765">
    <property type="component" value="Unassembled WGS sequence"/>
</dbReference>
<evidence type="ECO:0000256" key="2">
    <source>
        <dbReference type="SAM" id="MobiDB-lite"/>
    </source>
</evidence>
<comment type="caution">
    <text evidence="3">The sequence shown here is derived from an EMBL/GenBank/DDBJ whole genome shotgun (WGS) entry which is preliminary data.</text>
</comment>
<evidence type="ECO:0008006" key="5">
    <source>
        <dbReference type="Google" id="ProtNLM"/>
    </source>
</evidence>
<feature type="compositionally biased region" description="Low complexity" evidence="2">
    <location>
        <begin position="344"/>
        <end position="356"/>
    </location>
</feature>
<evidence type="ECO:0000313" key="3">
    <source>
        <dbReference type="EMBL" id="GHP12964.1"/>
    </source>
</evidence>
<reference evidence="3 4" key="1">
    <citation type="journal article" date="2021" name="Int. J. Syst. Evol. Microbiol.">
        <title>Lentilactobacillus fungorum sp. nov., isolated from spent mushroom substrates.</title>
        <authorList>
            <person name="Tohno M."/>
            <person name="Tanizawa Y."/>
            <person name="Kojima Y."/>
            <person name="Sakamoto M."/>
            <person name="Ohkuma M."/>
            <person name="Kobayashi H."/>
        </authorList>
    </citation>
    <scope>NUCLEOTIDE SEQUENCE [LARGE SCALE GENOMIC DNA]</scope>
    <source>
        <strain evidence="3 4">YK48G</strain>
    </source>
</reference>
<evidence type="ECO:0000256" key="1">
    <source>
        <dbReference type="SAM" id="Coils"/>
    </source>
</evidence>
<feature type="coiled-coil region" evidence="1">
    <location>
        <begin position="63"/>
        <end position="106"/>
    </location>
</feature>
<protein>
    <recommendedName>
        <fullName evidence="5">LysM domain-containing protein</fullName>
    </recommendedName>
</protein>
<feature type="region of interest" description="Disordered" evidence="2">
    <location>
        <begin position="334"/>
        <end position="356"/>
    </location>
</feature>
<feature type="compositionally biased region" description="Basic residues" evidence="2">
    <location>
        <begin position="334"/>
        <end position="343"/>
    </location>
</feature>
<name>A0ABQ3VYJ2_9LACO</name>
<accession>A0ABQ3VYJ2</accession>
<keyword evidence="1" id="KW-0175">Coiled coil</keyword>
<organism evidence="3 4">
    <name type="scientific">Lentilactobacillus fungorum</name>
    <dbReference type="NCBI Taxonomy" id="2201250"/>
    <lineage>
        <taxon>Bacteria</taxon>
        <taxon>Bacillati</taxon>
        <taxon>Bacillota</taxon>
        <taxon>Bacilli</taxon>
        <taxon>Lactobacillales</taxon>
        <taxon>Lactobacillaceae</taxon>
        <taxon>Lentilactobacillus</taxon>
    </lineage>
</organism>
<evidence type="ECO:0000313" key="4">
    <source>
        <dbReference type="Proteomes" id="UP000604765"/>
    </source>
</evidence>
<proteinExistence type="predicted"/>
<gene>
    <name evidence="3" type="ORF">YK48G_03890</name>
</gene>
<dbReference type="EMBL" id="BNJR01000004">
    <property type="protein sequence ID" value="GHP12964.1"/>
    <property type="molecule type" value="Genomic_DNA"/>
</dbReference>
<dbReference type="RefSeq" id="WP_203629013.1">
    <property type="nucleotide sequence ID" value="NZ_BNJR01000004.1"/>
</dbReference>